<evidence type="ECO:0000256" key="6">
    <source>
        <dbReference type="ARBA" id="ARBA00023196"/>
    </source>
</evidence>
<evidence type="ECO:0000313" key="9">
    <source>
        <dbReference type="EMBL" id="PVA05907.1"/>
    </source>
</evidence>
<evidence type="ECO:0000256" key="7">
    <source>
        <dbReference type="ARBA" id="ARBA00023310"/>
    </source>
</evidence>
<accession>A0A2T7FUR6</accession>
<dbReference type="Gene3D" id="1.10.520.20">
    <property type="entry name" value="N-terminal domain of the delta subunit of the F1F0-ATP synthase"/>
    <property type="match status" value="1"/>
</dbReference>
<keyword evidence="4 8" id="KW-0406">Ion transport</keyword>
<proteinExistence type="inferred from homology"/>
<dbReference type="NCBIfam" id="NF004406">
    <property type="entry name" value="PRK05758.3-2"/>
    <property type="match status" value="1"/>
</dbReference>
<dbReference type="InterPro" id="IPR026015">
    <property type="entry name" value="ATP_synth_OSCP/delta_N_sf"/>
</dbReference>
<evidence type="ECO:0000256" key="1">
    <source>
        <dbReference type="ARBA" id="ARBA00004370"/>
    </source>
</evidence>
<dbReference type="PRINTS" id="PR00125">
    <property type="entry name" value="ATPASEDELTA"/>
</dbReference>
<evidence type="ECO:0000256" key="4">
    <source>
        <dbReference type="ARBA" id="ARBA00023065"/>
    </source>
</evidence>
<evidence type="ECO:0000256" key="5">
    <source>
        <dbReference type="ARBA" id="ARBA00023136"/>
    </source>
</evidence>
<evidence type="ECO:0000313" key="10">
    <source>
        <dbReference type="Proteomes" id="UP000244817"/>
    </source>
</evidence>
<dbReference type="Proteomes" id="UP000244817">
    <property type="component" value="Unassembled WGS sequence"/>
</dbReference>
<dbReference type="InterPro" id="IPR020781">
    <property type="entry name" value="ATPase_OSCP/d_CS"/>
</dbReference>
<comment type="subcellular location">
    <subcellularLocation>
        <location evidence="8">Cell membrane</location>
        <topology evidence="8">Peripheral membrane protein</topology>
    </subcellularLocation>
    <subcellularLocation>
        <location evidence="1">Membrane</location>
    </subcellularLocation>
</comment>
<dbReference type="SUPFAM" id="SSF47928">
    <property type="entry name" value="N-terminal domain of the delta subunit of the F1F0-ATP synthase"/>
    <property type="match status" value="1"/>
</dbReference>
<comment type="caution">
    <text evidence="9">The sequence shown here is derived from an EMBL/GenBank/DDBJ whole genome shotgun (WGS) entry which is preliminary data.</text>
</comment>
<keyword evidence="5 8" id="KW-0472">Membrane</keyword>
<protein>
    <recommendedName>
        <fullName evidence="8">ATP synthase subunit delta</fullName>
    </recommendedName>
    <alternativeName>
        <fullName evidence="8">ATP synthase F(1) sector subunit delta</fullName>
    </alternativeName>
    <alternativeName>
        <fullName evidence="8">F-type ATPase subunit delta</fullName>
        <shortName evidence="8">F-ATPase subunit delta</shortName>
    </alternativeName>
</protein>
<dbReference type="PROSITE" id="PS00389">
    <property type="entry name" value="ATPASE_DELTA"/>
    <property type="match status" value="1"/>
</dbReference>
<organism evidence="9 10">
    <name type="scientific">Thalassorhabdomicrobium marinisediminis</name>
    <dbReference type="NCBI Taxonomy" id="2170577"/>
    <lineage>
        <taxon>Bacteria</taxon>
        <taxon>Pseudomonadati</taxon>
        <taxon>Pseudomonadota</taxon>
        <taxon>Alphaproteobacteria</taxon>
        <taxon>Rhodobacterales</taxon>
        <taxon>Paracoccaceae</taxon>
        <taxon>Thalassorhabdomicrobium</taxon>
    </lineage>
</organism>
<dbReference type="HAMAP" id="MF_01416">
    <property type="entry name" value="ATP_synth_delta_bact"/>
    <property type="match status" value="1"/>
</dbReference>
<comment type="function">
    <text evidence="8">This protein is part of the stalk that links CF(0) to CF(1). It either transmits conformational changes from CF(0) to CF(1) or is implicated in proton conduction.</text>
</comment>
<dbReference type="PANTHER" id="PTHR11910">
    <property type="entry name" value="ATP SYNTHASE DELTA CHAIN"/>
    <property type="match status" value="1"/>
</dbReference>
<sequence>MPRYWPHPGAGRGQDIGRVDVSEPASISSGIAKRYATAVFDLSKDANSLAGLESDINTLSAALDDSDDLRDLMSSPLYSRTQQSDAVVAVARKMGLSDTMTNTLALMASKRRLFAVPQMLTALRDMIATEKGEVTAEVVSAKSLTKEQSDKLAQTLKASVGSDVNINATVDESLIGGLVVKVGSKMIDTSVKSKLNALQNTMKEAR</sequence>
<evidence type="ECO:0000256" key="2">
    <source>
        <dbReference type="ARBA" id="ARBA00022448"/>
    </source>
</evidence>
<keyword evidence="6 8" id="KW-0139">CF(1)</keyword>
<evidence type="ECO:0000256" key="3">
    <source>
        <dbReference type="ARBA" id="ARBA00022781"/>
    </source>
</evidence>
<comment type="similarity">
    <text evidence="8">Belongs to the ATPase delta chain family.</text>
</comment>
<keyword evidence="3 8" id="KW-0375">Hydrogen ion transport</keyword>
<evidence type="ECO:0000256" key="8">
    <source>
        <dbReference type="HAMAP-Rule" id="MF_01416"/>
    </source>
</evidence>
<dbReference type="OrthoDB" id="9796185at2"/>
<dbReference type="RefSeq" id="WP_108641760.1">
    <property type="nucleotide sequence ID" value="NZ_QCYG01000008.1"/>
</dbReference>
<dbReference type="Pfam" id="PF00213">
    <property type="entry name" value="OSCP"/>
    <property type="match status" value="1"/>
</dbReference>
<comment type="function">
    <text evidence="8">F(1)F(0) ATP synthase produces ATP from ADP in the presence of a proton or sodium gradient. F-type ATPases consist of two structural domains, F(1) containing the extramembraneous catalytic core and F(0) containing the membrane proton channel, linked together by a central stalk and a peripheral stalk. During catalysis, ATP synthesis in the catalytic domain of F(1) is coupled via a rotary mechanism of the central stalk subunits to proton translocation.</text>
</comment>
<dbReference type="NCBIfam" id="TIGR01145">
    <property type="entry name" value="ATP_synt_delta"/>
    <property type="match status" value="1"/>
</dbReference>
<keyword evidence="8" id="KW-1003">Cell membrane</keyword>
<keyword evidence="10" id="KW-1185">Reference proteome</keyword>
<name>A0A2T7FUR6_9RHOB</name>
<keyword evidence="2 8" id="KW-0813">Transport</keyword>
<dbReference type="AlphaFoldDB" id="A0A2T7FUR6"/>
<reference evidence="9 10" key="1">
    <citation type="submission" date="2018-04" db="EMBL/GenBank/DDBJ databases">
        <title>Pelagivirga bohaiensis gen. nov., sp. nov., a bacterium isolated from the Bohai Sea.</title>
        <authorList>
            <person name="Ji X."/>
        </authorList>
    </citation>
    <scope>NUCLEOTIDE SEQUENCE [LARGE SCALE GENOMIC DNA]</scope>
    <source>
        <strain evidence="9 10">BH-SD16</strain>
    </source>
</reference>
<dbReference type="GO" id="GO:0045259">
    <property type="term" value="C:proton-transporting ATP synthase complex"/>
    <property type="evidence" value="ECO:0007669"/>
    <property type="project" value="UniProtKB-KW"/>
</dbReference>
<gene>
    <name evidence="8" type="primary">atpH</name>
    <name evidence="9" type="ORF">DC363_13650</name>
</gene>
<dbReference type="GO" id="GO:0005886">
    <property type="term" value="C:plasma membrane"/>
    <property type="evidence" value="ECO:0007669"/>
    <property type="project" value="UniProtKB-SubCell"/>
</dbReference>
<dbReference type="GO" id="GO:0046933">
    <property type="term" value="F:proton-transporting ATP synthase activity, rotational mechanism"/>
    <property type="evidence" value="ECO:0007669"/>
    <property type="project" value="UniProtKB-UniRule"/>
</dbReference>
<dbReference type="EMBL" id="QCYG01000008">
    <property type="protein sequence ID" value="PVA05907.1"/>
    <property type="molecule type" value="Genomic_DNA"/>
</dbReference>
<keyword evidence="7 8" id="KW-0066">ATP synthesis</keyword>
<dbReference type="NCBIfam" id="NF004402">
    <property type="entry name" value="PRK05758.2-2"/>
    <property type="match status" value="1"/>
</dbReference>
<dbReference type="InterPro" id="IPR000711">
    <property type="entry name" value="ATPase_OSCP/dsu"/>
</dbReference>